<comment type="caution">
    <text evidence="22">The sequence shown here is derived from an EMBL/GenBank/DDBJ whole genome shotgun (WGS) entry which is preliminary data.</text>
</comment>
<dbReference type="PROSITE" id="PS51257">
    <property type="entry name" value="PROKAR_LIPOPROTEIN"/>
    <property type="match status" value="1"/>
</dbReference>
<comment type="catalytic activity">
    <reaction evidence="1">
        <text>2 a quinol + O2 = 2 a quinone + 2 H2O</text>
        <dbReference type="Rhea" id="RHEA:55376"/>
        <dbReference type="ChEBI" id="CHEBI:15377"/>
        <dbReference type="ChEBI" id="CHEBI:15379"/>
        <dbReference type="ChEBI" id="CHEBI:24646"/>
        <dbReference type="ChEBI" id="CHEBI:132124"/>
    </reaction>
</comment>
<dbReference type="SUPFAM" id="SSF81464">
    <property type="entry name" value="Cytochrome c oxidase subunit II-like, transmembrane region"/>
    <property type="match status" value="1"/>
</dbReference>
<dbReference type="InterPro" id="IPR002429">
    <property type="entry name" value="CcO_II-like_C"/>
</dbReference>
<keyword evidence="6 18" id="KW-0679">Respiratory chain</keyword>
<dbReference type="InterPro" id="IPR006332">
    <property type="entry name" value="QoxA"/>
</dbReference>
<keyword evidence="5" id="KW-1003">Cell membrane</keyword>
<evidence type="ECO:0000256" key="6">
    <source>
        <dbReference type="ARBA" id="ARBA00022660"/>
    </source>
</evidence>
<keyword evidence="8" id="KW-0479">Metal-binding</keyword>
<keyword evidence="9" id="KW-0732">Signal</keyword>
<dbReference type="Gene3D" id="1.10.287.90">
    <property type="match status" value="1"/>
</dbReference>
<organism evidence="22 23">
    <name type="scientific">Sulfoacidibacillus ferrooxidans</name>
    <dbReference type="NCBI Taxonomy" id="2005001"/>
    <lineage>
        <taxon>Bacteria</taxon>
        <taxon>Bacillati</taxon>
        <taxon>Bacillota</taxon>
        <taxon>Bacilli</taxon>
        <taxon>Bacillales</taxon>
        <taxon>Alicyclobacillaceae</taxon>
        <taxon>Sulfoacidibacillus</taxon>
    </lineage>
</organism>
<dbReference type="GO" id="GO:0016682">
    <property type="term" value="F:oxidoreductase activity, acting on diphenols and related substances as donors, oxygen as acceptor"/>
    <property type="evidence" value="ECO:0007669"/>
    <property type="project" value="InterPro"/>
</dbReference>
<feature type="transmembrane region" description="Helical" evidence="19">
    <location>
        <begin position="47"/>
        <end position="73"/>
    </location>
</feature>
<evidence type="ECO:0000256" key="19">
    <source>
        <dbReference type="SAM" id="Phobius"/>
    </source>
</evidence>
<dbReference type="NCBIfam" id="TIGR02866">
    <property type="entry name" value="CoxB"/>
    <property type="match status" value="1"/>
</dbReference>
<comment type="subcellular location">
    <subcellularLocation>
        <location evidence="2 18">Cell membrane</location>
        <topology evidence="2 18">Multi-pass membrane protein</topology>
    </subcellularLocation>
</comment>
<sequence>MRSMLSPKKRRGLTFAALSAVSMLMLSGCGSQIAVLHPEGPVAQKEFNLIVWSFVLMAFVGIVVFGLFAYMLIKYRASRPGIEKTYDPNIEGNTKLEVTWTVIPVLIVIALAIPTVQTTYALKDPPASAHDPIEVDVTSADWKWIFQYPAQHIETVNYLVIPAGVPVKFMLTSVGPMNTFWVPELGGMEFTMPGADLGLWLEADKPGVYLGRGANFSGKGFAHMQFNVYSKTQTQFNQWVSTVKSKYPALTMNEATYLVKHQGLSPIMTFSSYPAASVAQNQNTQMGM</sequence>
<dbReference type="CDD" id="cd04212">
    <property type="entry name" value="CuRO_UO_II"/>
    <property type="match status" value="1"/>
</dbReference>
<dbReference type="PROSITE" id="PS50999">
    <property type="entry name" value="COX2_TM"/>
    <property type="match status" value="1"/>
</dbReference>
<evidence type="ECO:0000256" key="11">
    <source>
        <dbReference type="ARBA" id="ARBA00022989"/>
    </source>
</evidence>
<keyword evidence="14 19" id="KW-0472">Membrane</keyword>
<evidence type="ECO:0000256" key="17">
    <source>
        <dbReference type="ARBA" id="ARBA00033219"/>
    </source>
</evidence>
<dbReference type="Gene3D" id="2.60.40.420">
    <property type="entry name" value="Cupredoxins - blue copper proteins"/>
    <property type="match status" value="1"/>
</dbReference>
<dbReference type="AlphaFoldDB" id="A0A9X1V7R8"/>
<dbReference type="NCBIfam" id="TIGR01432">
    <property type="entry name" value="QOXA"/>
    <property type="match status" value="1"/>
</dbReference>
<dbReference type="Pfam" id="PF00116">
    <property type="entry name" value="COX2"/>
    <property type="match status" value="1"/>
</dbReference>
<dbReference type="InterPro" id="IPR036257">
    <property type="entry name" value="Cyt_c_oxidase_su2_TM_sf"/>
</dbReference>
<keyword evidence="23" id="KW-1185">Reference proteome</keyword>
<evidence type="ECO:0000313" key="23">
    <source>
        <dbReference type="Proteomes" id="UP001139263"/>
    </source>
</evidence>
<dbReference type="InterPro" id="IPR034227">
    <property type="entry name" value="CuRO_UO_II"/>
</dbReference>
<evidence type="ECO:0000313" key="22">
    <source>
        <dbReference type="EMBL" id="MCI0183226.1"/>
    </source>
</evidence>
<dbReference type="GO" id="GO:0005507">
    <property type="term" value="F:copper ion binding"/>
    <property type="evidence" value="ECO:0007669"/>
    <property type="project" value="InterPro"/>
</dbReference>
<proteinExistence type="inferred from homology"/>
<dbReference type="SUPFAM" id="SSF49503">
    <property type="entry name" value="Cupredoxins"/>
    <property type="match status" value="1"/>
</dbReference>
<dbReference type="InterPro" id="IPR014222">
    <property type="entry name" value="Cyt_c_oxidase_su2"/>
</dbReference>
<dbReference type="InterPro" id="IPR011759">
    <property type="entry name" value="Cyt_c_oxidase_su2_TM_dom"/>
</dbReference>
<dbReference type="GO" id="GO:0042773">
    <property type="term" value="P:ATP synthesis coupled electron transport"/>
    <property type="evidence" value="ECO:0007669"/>
    <property type="project" value="TreeGrafter"/>
</dbReference>
<dbReference type="Pfam" id="PF02790">
    <property type="entry name" value="COX2_TM"/>
    <property type="match status" value="1"/>
</dbReference>
<dbReference type="PANTHER" id="PTHR22888">
    <property type="entry name" value="CYTOCHROME C OXIDASE, SUBUNIT II"/>
    <property type="match status" value="1"/>
</dbReference>
<dbReference type="GO" id="GO:0004129">
    <property type="term" value="F:cytochrome-c oxidase activity"/>
    <property type="evidence" value="ECO:0007669"/>
    <property type="project" value="InterPro"/>
</dbReference>
<evidence type="ECO:0000256" key="12">
    <source>
        <dbReference type="ARBA" id="ARBA00023002"/>
    </source>
</evidence>
<feature type="transmembrane region" description="Helical" evidence="19">
    <location>
        <begin position="94"/>
        <end position="113"/>
    </location>
</feature>
<feature type="domain" description="Cytochrome oxidase subunit II copper A binding" evidence="20">
    <location>
        <begin position="130"/>
        <end position="242"/>
    </location>
</feature>
<evidence type="ECO:0000256" key="18">
    <source>
        <dbReference type="RuleBase" id="RU000456"/>
    </source>
</evidence>
<dbReference type="EMBL" id="JALBUF010000003">
    <property type="protein sequence ID" value="MCI0183226.1"/>
    <property type="molecule type" value="Genomic_DNA"/>
</dbReference>
<evidence type="ECO:0000256" key="2">
    <source>
        <dbReference type="ARBA" id="ARBA00004651"/>
    </source>
</evidence>
<evidence type="ECO:0000259" key="20">
    <source>
        <dbReference type="PROSITE" id="PS50857"/>
    </source>
</evidence>
<protein>
    <recommendedName>
        <fullName evidence="16">Cytochrome aa3 subunit 2</fullName>
    </recommendedName>
    <alternativeName>
        <fullName evidence="17">Quinol oxidase polypeptide II</fullName>
    </alternativeName>
</protein>
<evidence type="ECO:0000256" key="8">
    <source>
        <dbReference type="ARBA" id="ARBA00022723"/>
    </source>
</evidence>
<evidence type="ECO:0000256" key="15">
    <source>
        <dbReference type="ARBA" id="ARBA00024688"/>
    </source>
</evidence>
<evidence type="ECO:0000256" key="16">
    <source>
        <dbReference type="ARBA" id="ARBA00031399"/>
    </source>
</evidence>
<evidence type="ECO:0000256" key="5">
    <source>
        <dbReference type="ARBA" id="ARBA00022475"/>
    </source>
</evidence>
<dbReference type="PANTHER" id="PTHR22888:SF18">
    <property type="entry name" value="CYTOCHROME BO(3) UBIQUINOL OXIDASE SUBUNIT 2"/>
    <property type="match status" value="1"/>
</dbReference>
<comment type="similarity">
    <text evidence="3 18">Belongs to the cytochrome c oxidase subunit 2 family.</text>
</comment>
<keyword evidence="13" id="KW-0186">Copper</keyword>
<dbReference type="GO" id="GO:0009486">
    <property type="term" value="F:cytochrome bo3 ubiquinol oxidase activity"/>
    <property type="evidence" value="ECO:0007669"/>
    <property type="project" value="InterPro"/>
</dbReference>
<evidence type="ECO:0000259" key="21">
    <source>
        <dbReference type="PROSITE" id="PS50999"/>
    </source>
</evidence>
<evidence type="ECO:0000256" key="1">
    <source>
        <dbReference type="ARBA" id="ARBA00000725"/>
    </source>
</evidence>
<dbReference type="InterPro" id="IPR008972">
    <property type="entry name" value="Cupredoxin"/>
</dbReference>
<evidence type="ECO:0000256" key="9">
    <source>
        <dbReference type="ARBA" id="ARBA00022729"/>
    </source>
</evidence>
<feature type="domain" description="Cytochrome oxidase subunit II transmembrane region profile" evidence="21">
    <location>
        <begin position="27"/>
        <end position="126"/>
    </location>
</feature>
<keyword evidence="4 18" id="KW-0813">Transport</keyword>
<comment type="function">
    <text evidence="15">Subunits I and II form the functional core of the enzyme complex. Electrons originating in cytochrome c are transferred via heme a and Cu(A) to the binuclear center formed by heme a3 and Cu(B).</text>
</comment>
<keyword evidence="11 19" id="KW-1133">Transmembrane helix</keyword>
<accession>A0A9X1V7R8</accession>
<evidence type="ECO:0000256" key="3">
    <source>
        <dbReference type="ARBA" id="ARBA00007866"/>
    </source>
</evidence>
<dbReference type="PROSITE" id="PS50857">
    <property type="entry name" value="COX2_CUA"/>
    <property type="match status" value="1"/>
</dbReference>
<dbReference type="GO" id="GO:0005886">
    <property type="term" value="C:plasma membrane"/>
    <property type="evidence" value="ECO:0007669"/>
    <property type="project" value="UniProtKB-SubCell"/>
</dbReference>
<gene>
    <name evidence="22" type="primary">qoxA_2</name>
    <name evidence="22" type="ORF">MM817_01497</name>
</gene>
<dbReference type="Proteomes" id="UP001139263">
    <property type="component" value="Unassembled WGS sequence"/>
</dbReference>
<evidence type="ECO:0000256" key="10">
    <source>
        <dbReference type="ARBA" id="ARBA00022982"/>
    </source>
</evidence>
<keyword evidence="7 18" id="KW-0812">Transmembrane</keyword>
<name>A0A9X1V7R8_9BACL</name>
<evidence type="ECO:0000256" key="4">
    <source>
        <dbReference type="ARBA" id="ARBA00022448"/>
    </source>
</evidence>
<evidence type="ECO:0000256" key="13">
    <source>
        <dbReference type="ARBA" id="ARBA00023008"/>
    </source>
</evidence>
<keyword evidence="10 18" id="KW-0249">Electron transport</keyword>
<keyword evidence="12 22" id="KW-0560">Oxidoreductase</keyword>
<evidence type="ECO:0000256" key="7">
    <source>
        <dbReference type="ARBA" id="ARBA00022692"/>
    </source>
</evidence>
<evidence type="ECO:0000256" key="14">
    <source>
        <dbReference type="ARBA" id="ARBA00023136"/>
    </source>
</evidence>
<reference evidence="22" key="1">
    <citation type="submission" date="2022-03" db="EMBL/GenBank/DDBJ databases">
        <title>Draft Genome Sequence of Firmicute Strain S0AB, a Heterotrophic Iron/Sulfur-Oxidizing Extreme Acidophile.</title>
        <authorList>
            <person name="Vergara E."/>
            <person name="Pakostova E."/>
            <person name="Johnson D.B."/>
            <person name="Holmes D.S."/>
        </authorList>
    </citation>
    <scope>NUCLEOTIDE SEQUENCE</scope>
    <source>
        <strain evidence="22">S0AB</strain>
    </source>
</reference>
<dbReference type="InterPro" id="IPR045187">
    <property type="entry name" value="CcO_II"/>
</dbReference>